<dbReference type="InterPro" id="IPR003191">
    <property type="entry name" value="Guanylate-bd/ATL_C"/>
</dbReference>
<sequence length="754" mass="84619">MSSVAHPEELIRYNATTGKFEVGTEAIQTLSRYSGPIGVVAVCGRARQGKSYILNQLLGQSSGFQVASTHRPCTKGLWMWSSPIERRSADGSKYYMVLLDTEGIDAYDQTGQYSTQIFSLAVLLSSLFVYNQMGGIDEASLDRLSLVTEMTKHIRVRANQSNSGRGGDWELGEFAPSFIWLLRDFYLNLEEDGRAVTPRDYLETALRPVSGTGPSIEAKNQIRASIKALFPDRECFTLVRPVNDEKNLQQLEKIPSSQLRPEFLSGLQDLTRAIFQRAQPKRVGSMTLTGPLLAGLTKAYVDAINNGAVPCISTAWQGVAESECRRGAEEAEAEYVRVFNPNCGGEVEQLQAEHRRCLELAEAVYQDIAVGDEHIKLAHRERWVSSVETRFSNFRDKRLAEGALACEQMLNAAQNRLHQMRRAGTNFEQISEEFNNFMDAYSNSAEATGPTKWKRLQEFMQGSFRETVEEMGRRHEERLKEVEEQKRQEIASVKAQLAAAQQMNQNATELYQEQMQTMIQEKESEMRAAQSEMDAEVVRLRAEAAEQNSKLSRLQTQLNEKERQKIEAEHQLSATDQELQSLRRKLASSQDQIRELRERVDSAEQERLAALEAKALAEDAAARAQAAAREDAARAARSEAAANAARSTMNEAAGDFSRRLNQWEAPNPERSNWRSSASFAGHGESFHSPGEEVSAGLEQPNMGSPVVDPSRMTIKQIKEWLVMHGKEDNVIELSRSQTAKKADWIRLMQQYTSG</sequence>
<dbReference type="AlphaFoldDB" id="A0A061RG02"/>
<dbReference type="PANTHER" id="PTHR10751">
    <property type="entry name" value="GUANYLATE BINDING PROTEIN"/>
    <property type="match status" value="1"/>
</dbReference>
<dbReference type="InterPro" id="IPR015894">
    <property type="entry name" value="Guanylate-bd_N"/>
</dbReference>
<dbReference type="SUPFAM" id="SSF48340">
    <property type="entry name" value="Interferon-induced guanylate-binding protein 1 (GBP1), C-terminal domain"/>
    <property type="match status" value="1"/>
</dbReference>
<evidence type="ECO:0000313" key="8">
    <source>
        <dbReference type="EMBL" id="JAC69590.1"/>
    </source>
</evidence>
<reference evidence="8" key="1">
    <citation type="submission" date="2014-05" db="EMBL/GenBank/DDBJ databases">
        <title>The transcriptome of the halophilic microalga Tetraselmis sp. GSL018 isolated from the Great Salt Lake, Utah.</title>
        <authorList>
            <person name="Jinkerson R.E."/>
            <person name="D'Adamo S."/>
            <person name="Posewitz M.C."/>
        </authorList>
    </citation>
    <scope>NUCLEOTIDE SEQUENCE</scope>
    <source>
        <strain evidence="8">GSL018</strain>
    </source>
</reference>
<dbReference type="SUPFAM" id="SSF52540">
    <property type="entry name" value="P-loop containing nucleoside triphosphate hydrolases"/>
    <property type="match status" value="1"/>
</dbReference>
<dbReference type="InterPro" id="IPR036543">
    <property type="entry name" value="Guanylate-bd_C_sf"/>
</dbReference>
<evidence type="ECO:0000259" key="7">
    <source>
        <dbReference type="PROSITE" id="PS51715"/>
    </source>
</evidence>
<proteinExistence type="inferred from homology"/>
<comment type="similarity">
    <text evidence="4">Belongs to the TRAFAC class dynamin-like GTPase superfamily. GB1/RHD3 GTPase family.</text>
</comment>
<evidence type="ECO:0000256" key="6">
    <source>
        <dbReference type="SAM" id="MobiDB-lite"/>
    </source>
</evidence>
<dbReference type="Pfam" id="PF02263">
    <property type="entry name" value="GBP"/>
    <property type="match status" value="1"/>
</dbReference>
<name>A0A061RG02_9CHLO</name>
<keyword evidence="2" id="KW-0378">Hydrolase</keyword>
<dbReference type="EMBL" id="GBEZ01016682">
    <property type="protein sequence ID" value="JAC69590.1"/>
    <property type="molecule type" value="Transcribed_RNA"/>
</dbReference>
<dbReference type="Gene3D" id="1.20.1000.10">
    <property type="entry name" value="Guanylate-binding protein, C-terminal domain"/>
    <property type="match status" value="1"/>
</dbReference>
<evidence type="ECO:0000256" key="1">
    <source>
        <dbReference type="ARBA" id="ARBA00022741"/>
    </source>
</evidence>
<dbReference type="GO" id="GO:0005525">
    <property type="term" value="F:GTP binding"/>
    <property type="evidence" value="ECO:0007669"/>
    <property type="project" value="UniProtKB-KW"/>
</dbReference>
<dbReference type="InterPro" id="IPR030386">
    <property type="entry name" value="G_GB1_RHD3_dom"/>
</dbReference>
<feature type="coiled-coil region" evidence="5">
    <location>
        <begin position="465"/>
        <end position="613"/>
    </location>
</feature>
<dbReference type="PROSITE" id="PS51715">
    <property type="entry name" value="G_GB1_RHD3"/>
    <property type="match status" value="1"/>
</dbReference>
<dbReference type="GO" id="GO:0003924">
    <property type="term" value="F:GTPase activity"/>
    <property type="evidence" value="ECO:0007669"/>
    <property type="project" value="InterPro"/>
</dbReference>
<dbReference type="Pfam" id="PF02841">
    <property type="entry name" value="GBP_C"/>
    <property type="match status" value="1"/>
</dbReference>
<protein>
    <submittedName>
        <fullName evidence="8">Guanylate-binding family protein isoform 1</fullName>
    </submittedName>
</protein>
<organism evidence="8">
    <name type="scientific">Tetraselmis sp. GSL018</name>
    <dbReference type="NCBI Taxonomy" id="582737"/>
    <lineage>
        <taxon>Eukaryota</taxon>
        <taxon>Viridiplantae</taxon>
        <taxon>Chlorophyta</taxon>
        <taxon>core chlorophytes</taxon>
        <taxon>Chlorodendrophyceae</taxon>
        <taxon>Chlorodendrales</taxon>
        <taxon>Chlorodendraceae</taxon>
        <taxon>Tetraselmis</taxon>
    </lineage>
</organism>
<evidence type="ECO:0000256" key="3">
    <source>
        <dbReference type="ARBA" id="ARBA00023134"/>
    </source>
</evidence>
<dbReference type="CDD" id="cd01851">
    <property type="entry name" value="GBP"/>
    <property type="match status" value="1"/>
</dbReference>
<dbReference type="Gene3D" id="3.40.50.300">
    <property type="entry name" value="P-loop containing nucleotide triphosphate hydrolases"/>
    <property type="match status" value="1"/>
</dbReference>
<feature type="compositionally biased region" description="Polar residues" evidence="6">
    <location>
        <begin position="669"/>
        <end position="678"/>
    </location>
</feature>
<feature type="region of interest" description="Disordered" evidence="6">
    <location>
        <begin position="666"/>
        <end position="708"/>
    </location>
</feature>
<gene>
    <name evidence="8" type="ORF">TSPGSL018_6015</name>
</gene>
<keyword evidence="3" id="KW-0342">GTP-binding</keyword>
<keyword evidence="5" id="KW-0175">Coiled coil</keyword>
<evidence type="ECO:0000256" key="5">
    <source>
        <dbReference type="SAM" id="Coils"/>
    </source>
</evidence>
<feature type="domain" description="GB1/RHD3-type G" evidence="7">
    <location>
        <begin position="34"/>
        <end position="279"/>
    </location>
</feature>
<evidence type="ECO:0000256" key="2">
    <source>
        <dbReference type="ARBA" id="ARBA00022801"/>
    </source>
</evidence>
<evidence type="ECO:0000256" key="4">
    <source>
        <dbReference type="PROSITE-ProRule" id="PRU01052"/>
    </source>
</evidence>
<dbReference type="InterPro" id="IPR027417">
    <property type="entry name" value="P-loop_NTPase"/>
</dbReference>
<accession>A0A061RG02</accession>
<keyword evidence="1" id="KW-0547">Nucleotide-binding</keyword>